<evidence type="ECO:0000256" key="2">
    <source>
        <dbReference type="ARBA" id="ARBA00022801"/>
    </source>
</evidence>
<dbReference type="GO" id="GO:0016787">
    <property type="term" value="F:hydrolase activity"/>
    <property type="evidence" value="ECO:0007669"/>
    <property type="project" value="UniProtKB-KW"/>
</dbReference>
<dbReference type="CDD" id="cd18808">
    <property type="entry name" value="SF1_C_Upf1"/>
    <property type="match status" value="1"/>
</dbReference>
<keyword evidence="3" id="KW-0347">Helicase</keyword>
<sequence length="960" mass="107039">PPPEDSMQEVSDPLEPDFAAPIIIQGVQVPAKQKRHPFDGLYAPREGEEPPKDVTKRLVTSIVLSQIHSFRTKSLEWFIPIEKLNTPELAPAETDPVQVVSIPSTPFALYVLHTHYGSSASLSPVHRELTADDRPDLLYIQFSPRYARESTTGHAHDMGKFYAGDLLAVTRIGRLPDTTDEHFGRLPPARLRLPSPDPSPTEVLKWRETPPPGMFLQSKDPHTAGSTSILAQNIVPGSAKQHVVRLTNPLALRHKFRPTLINATTPSPDDNRLLQLANNPYGTLDVSNIDTMRSLLLAGRLAISAAIALSHRKADINFYTTKVNNVVPHFRGTIIKFKISGPSRPPAAESWSRDTAFDIERTNGETLHCKVLTMDSYPQHLAISARDITGANLQDLHGEDVFVNQSQDYALHDLRNFPSIKKAMVLKKKHHAFYYMPALFGGRPIEQTEINAPPITTERGVILTPEQSEFVARFRDNTIHAFVCDASFGTGKTYTVTYATTVVAMEEEGEQPLQVIFTPTNAAAHAAYSSFVEHDPLKKIPALRVISAKNRNRIDASLRTEYDAPEVLGKLFWEHVKAYDTRHPFGPVHDMIVLSALFFARSLYHDRCKPTDLTNRHLRRHFQVSREEFEPVQKGKVIRAIHKTRILFGTVTSLVDAFTRGDWTDLADLVQTIVIEEGSQVPRHVFIALANYFPKSRLVIVGDPKQLAPHSPHGMPPQLKSLGIDSVLAPAVDNSLLPRTNLRTVFRCPHSITVLLSKTFYDNTLEPKPKEAPSGLAAELGIGTEDGLYTIDLAYPETYTDPGYRNVAEADIAEALARRALDSHTFRSVGIVTVYKAQCSELASRLETTRVYTGTADASQGKEFDLSIVLTTRAATPTPFACEHDRTNVALSRAKKIMVVIVNHEAASQRKPWKQILANQPHGHRFSEQSIRRILNIAQPPPARRRQAAANQHTRDDREN</sequence>
<dbReference type="PANTHER" id="PTHR43788">
    <property type="entry name" value="DNA2/NAM7 HELICASE FAMILY MEMBER"/>
    <property type="match status" value="1"/>
</dbReference>
<dbReference type="Gene3D" id="3.40.50.300">
    <property type="entry name" value="P-loop containing nucleotide triphosphate hydrolases"/>
    <property type="match status" value="2"/>
</dbReference>
<accession>A0A8R1HPS3</accession>
<dbReference type="Proteomes" id="UP000005237">
    <property type="component" value="Unassembled WGS sequence"/>
</dbReference>
<protein>
    <submittedName>
        <fullName evidence="7">AAA_12 domain-containing protein</fullName>
    </submittedName>
</protein>
<dbReference type="GO" id="GO:0043139">
    <property type="term" value="F:5'-3' DNA helicase activity"/>
    <property type="evidence" value="ECO:0007669"/>
    <property type="project" value="TreeGrafter"/>
</dbReference>
<dbReference type="InterPro" id="IPR050534">
    <property type="entry name" value="Coronavir_polyprotein_1ab"/>
</dbReference>
<feature type="domain" description="DNA2/NAM7 helicase-like C-terminal" evidence="6">
    <location>
        <begin position="738"/>
        <end position="904"/>
    </location>
</feature>
<reference evidence="8" key="1">
    <citation type="submission" date="2010-08" db="EMBL/GenBank/DDBJ databases">
        <authorList>
            <consortium name="Caenorhabditis japonica Sequencing Consortium"/>
            <person name="Wilson R.K."/>
        </authorList>
    </citation>
    <scope>NUCLEOTIDE SEQUENCE [LARGE SCALE GENOMIC DNA]</scope>
    <source>
        <strain evidence="8">DF5081</strain>
    </source>
</reference>
<dbReference type="InterPro" id="IPR047187">
    <property type="entry name" value="SF1_C_Upf1"/>
</dbReference>
<name>A0A8R1HPS3_CAEJA</name>
<keyword evidence="1" id="KW-0547">Nucleotide-binding</keyword>
<evidence type="ECO:0000256" key="3">
    <source>
        <dbReference type="ARBA" id="ARBA00022806"/>
    </source>
</evidence>
<keyword evidence="2" id="KW-0378">Hydrolase</keyword>
<evidence type="ECO:0000313" key="8">
    <source>
        <dbReference type="Proteomes" id="UP000005237"/>
    </source>
</evidence>
<dbReference type="InterPro" id="IPR041679">
    <property type="entry name" value="DNA2/NAM7-like_C"/>
</dbReference>
<dbReference type="EnsemblMetazoa" id="CJA05177.1">
    <property type="protein sequence ID" value="CJA05177.1"/>
    <property type="gene ID" value="WBGene00124381"/>
</dbReference>
<evidence type="ECO:0000313" key="7">
    <source>
        <dbReference type="EnsemblMetazoa" id="CJA05177.1"/>
    </source>
</evidence>
<keyword evidence="4" id="KW-0067">ATP-binding</keyword>
<organism evidence="7 8">
    <name type="scientific">Caenorhabditis japonica</name>
    <dbReference type="NCBI Taxonomy" id="281687"/>
    <lineage>
        <taxon>Eukaryota</taxon>
        <taxon>Metazoa</taxon>
        <taxon>Ecdysozoa</taxon>
        <taxon>Nematoda</taxon>
        <taxon>Chromadorea</taxon>
        <taxon>Rhabditida</taxon>
        <taxon>Rhabditina</taxon>
        <taxon>Rhabditomorpha</taxon>
        <taxon>Rhabditoidea</taxon>
        <taxon>Rhabditidae</taxon>
        <taxon>Peloderinae</taxon>
        <taxon>Caenorhabditis</taxon>
    </lineage>
</organism>
<feature type="compositionally biased region" description="Low complexity" evidence="5">
    <location>
        <begin position="185"/>
        <end position="194"/>
    </location>
</feature>
<dbReference type="InterPro" id="IPR027417">
    <property type="entry name" value="P-loop_NTPase"/>
</dbReference>
<reference evidence="7" key="2">
    <citation type="submission" date="2022-06" db="UniProtKB">
        <authorList>
            <consortium name="EnsemblMetazoa"/>
        </authorList>
    </citation>
    <scope>IDENTIFICATION</scope>
    <source>
        <strain evidence="7">DF5081</strain>
    </source>
</reference>
<feature type="region of interest" description="Disordered" evidence="5">
    <location>
        <begin position="179"/>
        <end position="201"/>
    </location>
</feature>
<proteinExistence type="predicted"/>
<dbReference type="SUPFAM" id="SSF52540">
    <property type="entry name" value="P-loop containing nucleoside triphosphate hydrolases"/>
    <property type="match status" value="1"/>
</dbReference>
<evidence type="ECO:0000256" key="1">
    <source>
        <dbReference type="ARBA" id="ARBA00022741"/>
    </source>
</evidence>
<keyword evidence="8" id="KW-1185">Reference proteome</keyword>
<dbReference type="AlphaFoldDB" id="A0A8R1HPS3"/>
<evidence type="ECO:0000259" key="6">
    <source>
        <dbReference type="Pfam" id="PF13087"/>
    </source>
</evidence>
<dbReference type="PANTHER" id="PTHR43788:SF16">
    <property type="entry name" value="HELICASE WITH ZINC FINGER 2"/>
    <property type="match status" value="1"/>
</dbReference>
<dbReference type="Pfam" id="PF13087">
    <property type="entry name" value="AAA_12"/>
    <property type="match status" value="1"/>
</dbReference>
<evidence type="ECO:0000256" key="5">
    <source>
        <dbReference type="SAM" id="MobiDB-lite"/>
    </source>
</evidence>
<feature type="region of interest" description="Disordered" evidence="5">
    <location>
        <begin position="937"/>
        <end position="960"/>
    </location>
</feature>
<evidence type="ECO:0000256" key="4">
    <source>
        <dbReference type="ARBA" id="ARBA00022840"/>
    </source>
</evidence>
<dbReference type="GO" id="GO:0005524">
    <property type="term" value="F:ATP binding"/>
    <property type="evidence" value="ECO:0007669"/>
    <property type="project" value="UniProtKB-KW"/>
</dbReference>